<dbReference type="OrthoDB" id="2763073at2759"/>
<dbReference type="EMBL" id="KZ857513">
    <property type="protein sequence ID" value="RDX41423.1"/>
    <property type="molecule type" value="Genomic_DNA"/>
</dbReference>
<reference evidence="3 4" key="1">
    <citation type="journal article" date="2018" name="Biotechnol. Biofuels">
        <title>Integrative visual omics of the white-rot fungus Polyporus brumalis exposes the biotechnological potential of its oxidative enzymes for delignifying raw plant biomass.</title>
        <authorList>
            <person name="Miyauchi S."/>
            <person name="Rancon A."/>
            <person name="Drula E."/>
            <person name="Hage H."/>
            <person name="Chaduli D."/>
            <person name="Favel A."/>
            <person name="Grisel S."/>
            <person name="Henrissat B."/>
            <person name="Herpoel-Gimbert I."/>
            <person name="Ruiz-Duenas F.J."/>
            <person name="Chevret D."/>
            <person name="Hainaut M."/>
            <person name="Lin J."/>
            <person name="Wang M."/>
            <person name="Pangilinan J."/>
            <person name="Lipzen A."/>
            <person name="Lesage-Meessen L."/>
            <person name="Navarro D."/>
            <person name="Riley R."/>
            <person name="Grigoriev I.V."/>
            <person name="Zhou S."/>
            <person name="Raouche S."/>
            <person name="Rosso M.N."/>
        </authorList>
    </citation>
    <scope>NUCLEOTIDE SEQUENCE [LARGE SCALE GENOMIC DNA]</scope>
    <source>
        <strain evidence="3 4">BRFM 1820</strain>
    </source>
</reference>
<sequence>MSHSDTSRSLFTRSLQDDSNDSLLWDRWTGKSAQTSRLRVFYPNVRIPAERFRLFLRFELSLALATADKPSDAWIRKFDKLLEKAYMYFGVEPDAVVVKEWLNHDVAMIVQMIAAHPAGRKLPRFSDLAQRLVEMEEAFPDDERLKNLKTLLINIGKSVDAIPQLSTDQPPDTAQADMVSFVALNGELDEDLREVWEEHMNSSDMEIDSTLLHPAIHATGSLTEPAETDETSSLENSTDGDGADRDSRSPSRRPQGRTRSPRAANRPRSSRPQSEGSDERPGSPLAAQETGGSGGGKPNTPKRKLSHASQGSLFTVPGSPFIKSNETWSAEVQSLKEKLADKTQAFETERQLMREQLETERRLMKEQLEAERANIERERANWERERELFIAASEKDRERVAELKERVAELKAERQKAG</sequence>
<proteinExistence type="predicted"/>
<keyword evidence="4" id="KW-1185">Reference proteome</keyword>
<evidence type="ECO:0000256" key="1">
    <source>
        <dbReference type="SAM" id="Coils"/>
    </source>
</evidence>
<keyword evidence="1" id="KW-0175">Coiled coil</keyword>
<feature type="region of interest" description="Disordered" evidence="2">
    <location>
        <begin position="221"/>
        <end position="322"/>
    </location>
</feature>
<feature type="compositionally biased region" description="Basic residues" evidence="2">
    <location>
        <begin position="250"/>
        <end position="260"/>
    </location>
</feature>
<evidence type="ECO:0000313" key="3">
    <source>
        <dbReference type="EMBL" id="RDX41423.1"/>
    </source>
</evidence>
<organism evidence="3 4">
    <name type="scientific">Lentinus brumalis</name>
    <dbReference type="NCBI Taxonomy" id="2498619"/>
    <lineage>
        <taxon>Eukaryota</taxon>
        <taxon>Fungi</taxon>
        <taxon>Dikarya</taxon>
        <taxon>Basidiomycota</taxon>
        <taxon>Agaricomycotina</taxon>
        <taxon>Agaricomycetes</taxon>
        <taxon>Polyporales</taxon>
        <taxon>Polyporaceae</taxon>
        <taxon>Lentinus</taxon>
    </lineage>
</organism>
<dbReference type="AlphaFoldDB" id="A0A371CMB9"/>
<protein>
    <submittedName>
        <fullName evidence="3">Uncharacterized protein</fullName>
    </submittedName>
</protein>
<gene>
    <name evidence="3" type="ORF">OH76DRAFT_1489513</name>
</gene>
<feature type="coiled-coil region" evidence="1">
    <location>
        <begin position="325"/>
        <end position="413"/>
    </location>
</feature>
<dbReference type="Proteomes" id="UP000256964">
    <property type="component" value="Unassembled WGS sequence"/>
</dbReference>
<evidence type="ECO:0000256" key="2">
    <source>
        <dbReference type="SAM" id="MobiDB-lite"/>
    </source>
</evidence>
<accession>A0A371CMB9</accession>
<evidence type="ECO:0000313" key="4">
    <source>
        <dbReference type="Proteomes" id="UP000256964"/>
    </source>
</evidence>
<feature type="compositionally biased region" description="Low complexity" evidence="2">
    <location>
        <begin position="261"/>
        <end position="272"/>
    </location>
</feature>
<name>A0A371CMB9_9APHY</name>